<keyword evidence="5" id="KW-0256">Endoplasmic reticulum</keyword>
<organism evidence="10 11">
    <name type="scientific">Trichuris suis</name>
    <name type="common">pig whipworm</name>
    <dbReference type="NCBI Taxonomy" id="68888"/>
    <lineage>
        <taxon>Eukaryota</taxon>
        <taxon>Metazoa</taxon>
        <taxon>Ecdysozoa</taxon>
        <taxon>Nematoda</taxon>
        <taxon>Enoplea</taxon>
        <taxon>Dorylaimia</taxon>
        <taxon>Trichinellida</taxon>
        <taxon>Trichuridae</taxon>
        <taxon>Trichuris</taxon>
    </lineage>
</organism>
<feature type="transmembrane region" description="Helical" evidence="9">
    <location>
        <begin position="159"/>
        <end position="178"/>
    </location>
</feature>
<feature type="transmembrane region" description="Helical" evidence="9">
    <location>
        <begin position="457"/>
        <end position="476"/>
    </location>
</feature>
<feature type="transmembrane region" description="Helical" evidence="9">
    <location>
        <begin position="87"/>
        <end position="114"/>
    </location>
</feature>
<comment type="function">
    <text evidence="8 9">Intramembrane glycolipid transporter that operates in the biosynthetic pathway of dolichol-linked oligosaccharides, the glycan precursors employed in protein asparagine (N)-glycosylation. The sequential addition of sugars to dolichol pyrophosphate produces dolichol-linked oligosaccharides containing fourteen sugars, including two GlcNAcs, nine mannoses and three glucoses. Once assembled, the oligosaccharide is transferred from the lipid to nascent proteins by oligosaccharyltransferases. The assembly of dolichol-linked oligosaccharides begins on the cytosolic side of the endoplasmic reticulum membrane and finishes in its lumen. RFT1 could mediate the translocation of the cytosolically oriented intermediate DolPP-GlcNAc2Man5, produced by ALG11, into the ER lumen where dolichol-linked oligosaccharides assembly continues. However, the intramembrane lipid transporter activity could not be confirmed in vitro.</text>
</comment>
<dbReference type="PANTHER" id="PTHR13117">
    <property type="entry name" value="ENDOPLASMIC RETICULUM MULTISPAN TRANSMEMBRANE PROTEIN-RELATED"/>
    <property type="match status" value="1"/>
</dbReference>
<dbReference type="EMBL" id="KL363323">
    <property type="protein sequence ID" value="KFD47535.1"/>
    <property type="molecule type" value="Genomic_DNA"/>
</dbReference>
<feature type="transmembrane region" description="Helical" evidence="9">
    <location>
        <begin position="578"/>
        <end position="602"/>
    </location>
</feature>
<dbReference type="Gene3D" id="1.10.10.10">
    <property type="entry name" value="Winged helix-like DNA-binding domain superfamily/Winged helix DNA-binding domain"/>
    <property type="match status" value="1"/>
</dbReference>
<evidence type="ECO:0000256" key="7">
    <source>
        <dbReference type="ARBA" id="ARBA00023136"/>
    </source>
</evidence>
<feature type="transmembrane region" description="Helical" evidence="9">
    <location>
        <begin position="20"/>
        <end position="40"/>
    </location>
</feature>
<protein>
    <recommendedName>
        <fullName evidence="9">Protein RFT1 homolog</fullName>
    </recommendedName>
</protein>
<name>A0A085LRD9_9BILA</name>
<evidence type="ECO:0000256" key="3">
    <source>
        <dbReference type="ARBA" id="ARBA00010288"/>
    </source>
</evidence>
<keyword evidence="6 9" id="KW-1133">Transmembrane helix</keyword>
<sequence>MLSAKVALDRDIGVLVENAVYSIFLQIALRAVTFLVNAVLLHRTSLAFLGVGNVRLALLYSTICFFSREAFRRSLLRPQKQFFEPAICNVVWLCPFISVVVGILFGFVWIYVLIPPDDTAETKHYVTSVWLYVLAVVIESVAEPLWIVFQNLKILKPRIVIEGLQNVVRSVFVLLFVFKYPDWSLLAFSISMVASSLLYTVLYYACASLHRRSLIFSDAELRKSGSVLSSIWLKPSYGFDRESLSLFFSFLKHGIAKQFLTEGERYMMTFFNMLSFTDQGLEINEDSALTRRELADSLSVHHSNVSRRLHAVVDQTLECLRFAGKTKVEKYPLVHCLLETRSGSRSTIRRGRTLHKLGILNATYNLGSLFPRILLAPLEESAYAYFSQHVERGKTIRFQNEKTFLSVHQTLCNLLKLVSLLGLAVVIFGQSYSYTFLKMYAGEKLCSSGGPLLLKYFSIYIWLLAINGITECFMFASMRNKQLDRHRYCMLHFCFVYLLSSFILCRVFGSVGFILANCINIAFRIIYSFRFIHYFYQGGGDLFRFLALSILPNSSVQGIMLVSLLTTSLSNIIFCCEGFFNTFTHVTIGVLLLFATVMTTLIQEPELAQFIRKFFLNANLQKSD</sequence>
<evidence type="ECO:0000256" key="5">
    <source>
        <dbReference type="ARBA" id="ARBA00022824"/>
    </source>
</evidence>
<comment type="subcellular location">
    <subcellularLocation>
        <location evidence="1 9">Endoplasmic reticulum membrane</location>
        <topology evidence="1 9">Multi-pass membrane protein</topology>
    </subcellularLocation>
</comment>
<dbReference type="GO" id="GO:0034203">
    <property type="term" value="P:glycolipid translocation"/>
    <property type="evidence" value="ECO:0007669"/>
    <property type="project" value="TreeGrafter"/>
</dbReference>
<gene>
    <name evidence="10" type="ORF">M513_11579</name>
</gene>
<dbReference type="Proteomes" id="UP000030764">
    <property type="component" value="Unassembled WGS sequence"/>
</dbReference>
<feature type="transmembrane region" description="Helical" evidence="9">
    <location>
        <begin position="488"/>
        <end position="508"/>
    </location>
</feature>
<accession>A0A085LRD9</accession>
<evidence type="ECO:0000256" key="9">
    <source>
        <dbReference type="RuleBase" id="RU365067"/>
    </source>
</evidence>
<evidence type="ECO:0000256" key="8">
    <source>
        <dbReference type="ARBA" id="ARBA00045912"/>
    </source>
</evidence>
<dbReference type="InterPro" id="IPR036388">
    <property type="entry name" value="WH-like_DNA-bd_sf"/>
</dbReference>
<reference evidence="10 11" key="1">
    <citation type="journal article" date="2014" name="Nat. Genet.">
        <title>Genome and transcriptome of the porcine whipworm Trichuris suis.</title>
        <authorList>
            <person name="Jex A.R."/>
            <person name="Nejsum P."/>
            <person name="Schwarz E.M."/>
            <person name="Hu L."/>
            <person name="Young N.D."/>
            <person name="Hall R.S."/>
            <person name="Korhonen P.K."/>
            <person name="Liao S."/>
            <person name="Thamsborg S."/>
            <person name="Xia J."/>
            <person name="Xu P."/>
            <person name="Wang S."/>
            <person name="Scheerlinck J.P."/>
            <person name="Hofmann A."/>
            <person name="Sternberg P.W."/>
            <person name="Wang J."/>
            <person name="Gasser R.B."/>
        </authorList>
    </citation>
    <scope>NUCLEOTIDE SEQUENCE [LARGE SCALE GENOMIC DNA]</scope>
    <source>
        <strain evidence="10">DCEP-RM93M</strain>
    </source>
</reference>
<feature type="transmembrane region" description="Helical" evidence="9">
    <location>
        <begin position="414"/>
        <end position="437"/>
    </location>
</feature>
<comment type="pathway">
    <text evidence="2">Protein modification; protein glycosylation.</text>
</comment>
<proteinExistence type="inferred from homology"/>
<dbReference type="PANTHER" id="PTHR13117:SF5">
    <property type="entry name" value="PROTEIN RFT1 HOMOLOG"/>
    <property type="match status" value="1"/>
</dbReference>
<evidence type="ECO:0000313" key="10">
    <source>
        <dbReference type="EMBL" id="KFD47535.1"/>
    </source>
</evidence>
<keyword evidence="4 9" id="KW-0812">Transmembrane</keyword>
<feature type="transmembrane region" description="Helical" evidence="9">
    <location>
        <begin position="129"/>
        <end position="147"/>
    </location>
</feature>
<feature type="transmembrane region" description="Helical" evidence="9">
    <location>
        <begin position="46"/>
        <end position="66"/>
    </location>
</feature>
<comment type="similarity">
    <text evidence="3 9">Belongs to the RFT1 family.</text>
</comment>
<feature type="transmembrane region" description="Helical" evidence="9">
    <location>
        <begin position="184"/>
        <end position="206"/>
    </location>
</feature>
<feature type="transmembrane region" description="Helical" evidence="9">
    <location>
        <begin position="545"/>
        <end position="566"/>
    </location>
</feature>
<keyword evidence="11" id="KW-1185">Reference proteome</keyword>
<dbReference type="InterPro" id="IPR007594">
    <property type="entry name" value="RFT1"/>
</dbReference>
<evidence type="ECO:0000256" key="4">
    <source>
        <dbReference type="ARBA" id="ARBA00022692"/>
    </source>
</evidence>
<evidence type="ECO:0000256" key="1">
    <source>
        <dbReference type="ARBA" id="ARBA00004477"/>
    </source>
</evidence>
<keyword evidence="7 9" id="KW-0472">Membrane</keyword>
<evidence type="ECO:0000256" key="2">
    <source>
        <dbReference type="ARBA" id="ARBA00004922"/>
    </source>
</evidence>
<dbReference type="Pfam" id="PF04506">
    <property type="entry name" value="Rft-1"/>
    <property type="match status" value="2"/>
</dbReference>
<dbReference type="GO" id="GO:0006488">
    <property type="term" value="P:dolichol-linked oligosaccharide biosynthetic process"/>
    <property type="evidence" value="ECO:0007669"/>
    <property type="project" value="InterPro"/>
</dbReference>
<evidence type="ECO:0000256" key="6">
    <source>
        <dbReference type="ARBA" id="ARBA00022989"/>
    </source>
</evidence>
<dbReference type="GO" id="GO:0005789">
    <property type="term" value="C:endoplasmic reticulum membrane"/>
    <property type="evidence" value="ECO:0007669"/>
    <property type="project" value="UniProtKB-SubCell"/>
</dbReference>
<dbReference type="AlphaFoldDB" id="A0A085LRD9"/>
<evidence type="ECO:0000313" key="11">
    <source>
        <dbReference type="Proteomes" id="UP000030764"/>
    </source>
</evidence>